<dbReference type="InterPro" id="IPR000477">
    <property type="entry name" value="RT_dom"/>
</dbReference>
<evidence type="ECO:0000313" key="3">
    <source>
        <dbReference type="EMBL" id="KAL0355414.1"/>
    </source>
</evidence>
<comment type="caution">
    <text evidence="3">The sequence shown here is derived from an EMBL/GenBank/DDBJ whole genome shotgun (WGS) entry which is preliminary data.</text>
</comment>
<feature type="transmembrane region" description="Helical" evidence="1">
    <location>
        <begin position="184"/>
        <end position="205"/>
    </location>
</feature>
<proteinExistence type="predicted"/>
<gene>
    <name evidence="3" type="ORF">Sradi_3988300</name>
</gene>
<dbReference type="PANTHER" id="PTHR33116">
    <property type="entry name" value="REVERSE TRANSCRIPTASE ZINC-BINDING DOMAIN-CONTAINING PROTEIN-RELATED-RELATED"/>
    <property type="match status" value="1"/>
</dbReference>
<organism evidence="3">
    <name type="scientific">Sesamum radiatum</name>
    <name type="common">Black benniseed</name>
    <dbReference type="NCBI Taxonomy" id="300843"/>
    <lineage>
        <taxon>Eukaryota</taxon>
        <taxon>Viridiplantae</taxon>
        <taxon>Streptophyta</taxon>
        <taxon>Embryophyta</taxon>
        <taxon>Tracheophyta</taxon>
        <taxon>Spermatophyta</taxon>
        <taxon>Magnoliopsida</taxon>
        <taxon>eudicotyledons</taxon>
        <taxon>Gunneridae</taxon>
        <taxon>Pentapetalae</taxon>
        <taxon>asterids</taxon>
        <taxon>lamiids</taxon>
        <taxon>Lamiales</taxon>
        <taxon>Pedaliaceae</taxon>
        <taxon>Sesamum</taxon>
    </lineage>
</organism>
<evidence type="ECO:0000256" key="1">
    <source>
        <dbReference type="SAM" id="Phobius"/>
    </source>
</evidence>
<reference evidence="3" key="2">
    <citation type="journal article" date="2024" name="Plant">
        <title>Genomic evolution and insights into agronomic trait innovations of Sesamum species.</title>
        <authorList>
            <person name="Miao H."/>
            <person name="Wang L."/>
            <person name="Qu L."/>
            <person name="Liu H."/>
            <person name="Sun Y."/>
            <person name="Le M."/>
            <person name="Wang Q."/>
            <person name="Wei S."/>
            <person name="Zheng Y."/>
            <person name="Lin W."/>
            <person name="Duan Y."/>
            <person name="Cao H."/>
            <person name="Xiong S."/>
            <person name="Wang X."/>
            <person name="Wei L."/>
            <person name="Li C."/>
            <person name="Ma Q."/>
            <person name="Ju M."/>
            <person name="Zhao R."/>
            <person name="Li G."/>
            <person name="Mu C."/>
            <person name="Tian Q."/>
            <person name="Mei H."/>
            <person name="Zhang T."/>
            <person name="Gao T."/>
            <person name="Zhang H."/>
        </authorList>
    </citation>
    <scope>NUCLEOTIDE SEQUENCE</scope>
    <source>
        <strain evidence="3">G02</strain>
    </source>
</reference>
<dbReference type="EMBL" id="JACGWJ010000017">
    <property type="protein sequence ID" value="KAL0355414.1"/>
    <property type="molecule type" value="Genomic_DNA"/>
</dbReference>
<feature type="domain" description="Reverse transcriptase" evidence="2">
    <location>
        <begin position="1"/>
        <end position="150"/>
    </location>
</feature>
<accession>A0AAW2PGW1</accession>
<sequence>MGGGVCYHSYISVCINGSAHGFFKGARGLRLGDPMSPYLFVLAMEVLCMILQQIIGQETAFKYHWHCVELSLFQLGFVDDLLLIYEAHDPSIAVFQRGVELFATLSRLHVNPAKSQLILSKAAHHDRTRLLATLGFQEGQLPVKYLGLPLISSCLSLAICKPLLDKIDRCIQGWGRISLSFTAWVQLIKSVLMALNTYWAMVFILPKCIIKEIEKHLQNCLWKGIAGTGYSKVAWPQVCNPIDEGGLGVRDIQSLNLTLMSRQLWEGHGDRGKSFDYKTRCYQTLSVILGMTLITLIGGLMEANSQTKKLMVFFIHRAQKQSGFLYV</sequence>
<protein>
    <recommendedName>
        <fullName evidence="2">Reverse transcriptase domain-containing protein</fullName>
    </recommendedName>
</protein>
<name>A0AAW2PGW1_SESRA</name>
<dbReference type="PROSITE" id="PS50878">
    <property type="entry name" value="RT_POL"/>
    <property type="match status" value="1"/>
</dbReference>
<reference evidence="3" key="1">
    <citation type="submission" date="2020-06" db="EMBL/GenBank/DDBJ databases">
        <authorList>
            <person name="Li T."/>
            <person name="Hu X."/>
            <person name="Zhang T."/>
            <person name="Song X."/>
            <person name="Zhang H."/>
            <person name="Dai N."/>
            <person name="Sheng W."/>
            <person name="Hou X."/>
            <person name="Wei L."/>
        </authorList>
    </citation>
    <scope>NUCLEOTIDE SEQUENCE</scope>
    <source>
        <strain evidence="3">G02</strain>
        <tissue evidence="3">Leaf</tissue>
    </source>
</reference>
<dbReference type="PANTHER" id="PTHR33116:SF78">
    <property type="entry name" value="OS12G0587133 PROTEIN"/>
    <property type="match status" value="1"/>
</dbReference>
<keyword evidence="1" id="KW-0472">Membrane</keyword>
<evidence type="ECO:0000259" key="2">
    <source>
        <dbReference type="PROSITE" id="PS50878"/>
    </source>
</evidence>
<keyword evidence="1" id="KW-0812">Transmembrane</keyword>
<dbReference type="AlphaFoldDB" id="A0AAW2PGW1"/>
<keyword evidence="1" id="KW-1133">Transmembrane helix</keyword>
<dbReference type="Pfam" id="PF00078">
    <property type="entry name" value="RVT_1"/>
    <property type="match status" value="1"/>
</dbReference>
<feature type="transmembrane region" description="Helical" evidence="1">
    <location>
        <begin position="281"/>
        <end position="301"/>
    </location>
</feature>